<dbReference type="NCBIfam" id="NF006718">
    <property type="entry name" value="PRK09256.1"/>
    <property type="match status" value="1"/>
</dbReference>
<comment type="caution">
    <text evidence="4">The sequence shown here is derived from an EMBL/GenBank/DDBJ whole genome shotgun (WGS) entry which is preliminary data.</text>
</comment>
<dbReference type="PANTHER" id="PTHR47814">
    <property type="entry name" value="PEPTIDYL-TRNA HYDROLASE ARFB"/>
    <property type="match status" value="1"/>
</dbReference>
<name>A0ABN2FBZ5_9ACTN</name>
<dbReference type="Proteomes" id="UP001501319">
    <property type="component" value="Unassembled WGS sequence"/>
</dbReference>
<evidence type="ECO:0000256" key="2">
    <source>
        <dbReference type="SAM" id="MobiDB-lite"/>
    </source>
</evidence>
<dbReference type="PANTHER" id="PTHR47814:SF1">
    <property type="entry name" value="PEPTIDYL-TRNA HYDROLASE ARFB"/>
    <property type="match status" value="1"/>
</dbReference>
<dbReference type="EMBL" id="BAAANE010000005">
    <property type="protein sequence ID" value="GAA1639791.1"/>
    <property type="molecule type" value="Genomic_DNA"/>
</dbReference>
<evidence type="ECO:0000256" key="1">
    <source>
        <dbReference type="ARBA" id="ARBA00010835"/>
    </source>
</evidence>
<dbReference type="GO" id="GO:0016787">
    <property type="term" value="F:hydrolase activity"/>
    <property type="evidence" value="ECO:0007669"/>
    <property type="project" value="UniProtKB-KW"/>
</dbReference>
<proteinExistence type="inferred from homology"/>
<sequence>MESGLVVRTGVVIPDSELEWRFSRSSGPGGQSVNTTDSRVELSFDVAATTALNEVLKARALERLGSRLVDGVLTVTASEHRSQWRNREAARTRLAAVLRDAIAAPPRPRRATRPSKNAIRRRAEDKKRRSQTKRLRNRPID</sequence>
<comment type="similarity">
    <text evidence="1">Belongs to the prokaryotic/mitochondrial release factor family.</text>
</comment>
<feature type="region of interest" description="Disordered" evidence="2">
    <location>
        <begin position="99"/>
        <end position="141"/>
    </location>
</feature>
<dbReference type="Gene3D" id="3.30.160.20">
    <property type="match status" value="1"/>
</dbReference>
<evidence type="ECO:0000313" key="4">
    <source>
        <dbReference type="EMBL" id="GAA1639791.1"/>
    </source>
</evidence>
<keyword evidence="4" id="KW-0378">Hydrolase</keyword>
<reference evidence="4 5" key="1">
    <citation type="journal article" date="2019" name="Int. J. Syst. Evol. Microbiol.">
        <title>The Global Catalogue of Microorganisms (GCM) 10K type strain sequencing project: providing services to taxonomists for standard genome sequencing and annotation.</title>
        <authorList>
            <consortium name="The Broad Institute Genomics Platform"/>
            <consortium name="The Broad Institute Genome Sequencing Center for Infectious Disease"/>
            <person name="Wu L."/>
            <person name="Ma J."/>
        </authorList>
    </citation>
    <scope>NUCLEOTIDE SEQUENCE [LARGE SCALE GENOMIC DNA]</scope>
    <source>
        <strain evidence="4 5">JCM 14306</strain>
    </source>
</reference>
<keyword evidence="5" id="KW-1185">Reference proteome</keyword>
<dbReference type="RefSeq" id="WP_344112204.1">
    <property type="nucleotide sequence ID" value="NZ_BAAANE010000005.1"/>
</dbReference>
<evidence type="ECO:0000313" key="5">
    <source>
        <dbReference type="Proteomes" id="UP001501319"/>
    </source>
</evidence>
<feature type="domain" description="Prokaryotic-type class I peptide chain release factors" evidence="3">
    <location>
        <begin position="11"/>
        <end position="136"/>
    </location>
</feature>
<feature type="compositionally biased region" description="Basic residues" evidence="2">
    <location>
        <begin position="128"/>
        <end position="141"/>
    </location>
</feature>
<evidence type="ECO:0000259" key="3">
    <source>
        <dbReference type="Pfam" id="PF00472"/>
    </source>
</evidence>
<dbReference type="Pfam" id="PF00472">
    <property type="entry name" value="RF-1"/>
    <property type="match status" value="1"/>
</dbReference>
<dbReference type="InterPro" id="IPR045853">
    <property type="entry name" value="Pep_chain_release_fac_I_sf"/>
</dbReference>
<accession>A0ABN2FBZ5</accession>
<dbReference type="InterPro" id="IPR000352">
    <property type="entry name" value="Pep_chain_release_fac_I"/>
</dbReference>
<protein>
    <submittedName>
        <fullName evidence="4">Alternative ribosome rescue aminoacyl-tRNA hydrolase ArfB</fullName>
    </submittedName>
</protein>
<gene>
    <name evidence="4" type="primary">arfB</name>
    <name evidence="4" type="ORF">GCM10009744_31710</name>
</gene>
<organism evidence="4 5">
    <name type="scientific">Kribbella alba</name>
    <dbReference type="NCBI Taxonomy" id="190197"/>
    <lineage>
        <taxon>Bacteria</taxon>
        <taxon>Bacillati</taxon>
        <taxon>Actinomycetota</taxon>
        <taxon>Actinomycetes</taxon>
        <taxon>Propionibacteriales</taxon>
        <taxon>Kribbellaceae</taxon>
        <taxon>Kribbella</taxon>
    </lineage>
</organism>
<dbReference type="SUPFAM" id="SSF75620">
    <property type="entry name" value="Release factor"/>
    <property type="match status" value="1"/>
</dbReference>